<keyword evidence="8" id="KW-0418">Kinase</keyword>
<dbReference type="InterPro" id="IPR045133">
    <property type="entry name" value="IRE1/2-like"/>
</dbReference>
<dbReference type="AlphaFoldDB" id="A0A3S3R8E9"/>
<dbReference type="GO" id="GO:0005524">
    <property type="term" value="F:ATP binding"/>
    <property type="evidence" value="ECO:0007669"/>
    <property type="project" value="UniProtKB-KW"/>
</dbReference>
<keyword evidence="9" id="KW-1185">Reference proteome</keyword>
<dbReference type="GO" id="GO:0036498">
    <property type="term" value="P:IRE1-mediated unfolded protein response"/>
    <property type="evidence" value="ECO:0007669"/>
    <property type="project" value="TreeGrafter"/>
</dbReference>
<dbReference type="PANTHER" id="PTHR13954">
    <property type="entry name" value="IRE1-RELATED"/>
    <property type="match status" value="1"/>
</dbReference>
<dbReference type="OrthoDB" id="63989at2759"/>
<dbReference type="Gene3D" id="1.10.510.10">
    <property type="entry name" value="Transferase(Phosphotransferase) domain 1"/>
    <property type="match status" value="1"/>
</dbReference>
<proteinExistence type="predicted"/>
<evidence type="ECO:0000313" key="8">
    <source>
        <dbReference type="EMBL" id="RWR96056.1"/>
    </source>
</evidence>
<evidence type="ECO:0000256" key="4">
    <source>
        <dbReference type="SAM" id="MobiDB-lite"/>
    </source>
</evidence>
<accession>A0A3S3R8E9</accession>
<dbReference type="Gene3D" id="1.20.1440.180">
    <property type="entry name" value="KEN domain"/>
    <property type="match status" value="1"/>
</dbReference>
<gene>
    <name evidence="8" type="ORF">CKAN_02542200</name>
</gene>
<evidence type="ECO:0000256" key="5">
    <source>
        <dbReference type="SAM" id="Phobius"/>
    </source>
</evidence>
<evidence type="ECO:0000256" key="2">
    <source>
        <dbReference type="ARBA" id="ARBA00022741"/>
    </source>
</evidence>
<feature type="transmembrane region" description="Helical" evidence="5">
    <location>
        <begin position="99"/>
        <end position="121"/>
    </location>
</feature>
<dbReference type="PROSITE" id="PS50011">
    <property type="entry name" value="PROTEIN_KINASE_DOM"/>
    <property type="match status" value="1"/>
</dbReference>
<feature type="region of interest" description="Disordered" evidence="4">
    <location>
        <begin position="132"/>
        <end position="179"/>
    </location>
</feature>
<dbReference type="GO" id="GO:0051082">
    <property type="term" value="F:unfolded protein binding"/>
    <property type="evidence" value="ECO:0007669"/>
    <property type="project" value="TreeGrafter"/>
</dbReference>
<dbReference type="PROSITE" id="PS51392">
    <property type="entry name" value="KEN"/>
    <property type="match status" value="1"/>
</dbReference>
<dbReference type="SUPFAM" id="SSF56112">
    <property type="entry name" value="Protein kinase-like (PK-like)"/>
    <property type="match status" value="1"/>
</dbReference>
<dbReference type="PANTHER" id="PTHR13954:SF6">
    <property type="entry name" value="NON-SPECIFIC SERINE_THREONINE PROTEIN KINASE"/>
    <property type="match status" value="1"/>
</dbReference>
<dbReference type="InterPro" id="IPR000719">
    <property type="entry name" value="Prot_kinase_dom"/>
</dbReference>
<name>A0A3S3R8E9_9MAGN</name>
<dbReference type="EMBL" id="QPKB01000012">
    <property type="protein sequence ID" value="RWR96056.1"/>
    <property type="molecule type" value="Genomic_DNA"/>
</dbReference>
<keyword evidence="1" id="KW-0732">Signal</keyword>
<keyword evidence="8" id="KW-0808">Transferase</keyword>
<evidence type="ECO:0000256" key="1">
    <source>
        <dbReference type="ARBA" id="ARBA00022729"/>
    </source>
</evidence>
<dbReference type="Gene3D" id="3.30.200.20">
    <property type="entry name" value="Phosphorylase Kinase, domain 1"/>
    <property type="match status" value="1"/>
</dbReference>
<keyword evidence="3" id="KW-0067">ATP-binding</keyword>
<keyword evidence="5" id="KW-0812">Transmembrane</keyword>
<dbReference type="GO" id="GO:0004674">
    <property type="term" value="F:protein serine/threonine kinase activity"/>
    <property type="evidence" value="ECO:0007669"/>
    <property type="project" value="InterPro"/>
</dbReference>
<organism evidence="8 9">
    <name type="scientific">Cinnamomum micranthum f. kanehirae</name>
    <dbReference type="NCBI Taxonomy" id="337451"/>
    <lineage>
        <taxon>Eukaryota</taxon>
        <taxon>Viridiplantae</taxon>
        <taxon>Streptophyta</taxon>
        <taxon>Embryophyta</taxon>
        <taxon>Tracheophyta</taxon>
        <taxon>Spermatophyta</taxon>
        <taxon>Magnoliopsida</taxon>
        <taxon>Magnoliidae</taxon>
        <taxon>Laurales</taxon>
        <taxon>Lauraceae</taxon>
        <taxon>Cinnamomum</taxon>
    </lineage>
</organism>
<keyword evidence="5" id="KW-1133">Transmembrane helix</keyword>
<dbReference type="GO" id="GO:1990604">
    <property type="term" value="C:IRE1-TRAF2-ASK1 complex"/>
    <property type="evidence" value="ECO:0007669"/>
    <property type="project" value="TreeGrafter"/>
</dbReference>
<feature type="domain" description="KEN" evidence="7">
    <location>
        <begin position="590"/>
        <end position="716"/>
    </location>
</feature>
<dbReference type="Pfam" id="PF00069">
    <property type="entry name" value="Pkinase"/>
    <property type="match status" value="1"/>
</dbReference>
<dbReference type="InterPro" id="IPR010513">
    <property type="entry name" value="KEN_dom"/>
</dbReference>
<dbReference type="STRING" id="337451.A0A3S3R8E9"/>
<evidence type="ECO:0000256" key="3">
    <source>
        <dbReference type="ARBA" id="ARBA00022840"/>
    </source>
</evidence>
<feature type="region of interest" description="Disordered" evidence="4">
    <location>
        <begin position="191"/>
        <end position="214"/>
    </location>
</feature>
<protein>
    <submittedName>
        <fullName evidence="8">Serine/threonine-protein kinase/endoribonuclease IRE1a isoform X1</fullName>
    </submittedName>
</protein>
<sequence length="716" mass="82447">MNCFGDTSKLVWNMTVGYIKHICHCFDFGKTYNGDGMPFLGGVKVVVYCSDERNPLHFELKSLGSRDEDEVILLPVTQPSSSSVLNMSPNQLGKGANDYVIGFLVLLGFVIIVALLHYRWWRNRVQPNRQPCELNEQRKGKNHAKSKKAKNEKSKNYDSTSQWKNKSNGSTSQGHKQLEDEEECIPEFSLERDNDSTSQGNNKNNGSTSQGHIQLEDEKCIPELSFKRDGIYFDFDRIGEFKSKMLIEEFYLTCCTIPGGHVLEEEQIEKLLLKGNVRRPPFDILKDYLEGNGHFIGKLFVSKREIARGRNRTVIFEGIYNNVHVAVKRLVHRRNAVALNYLRGLIELLQHPNVVHVIDVVMDDVFIYFAMERCTYNLYEFIQLCSKNMNRDSPQDRSIMRIVKKLCQPNGYPTPVLVKLIRDVVAGVAHLHALEFEYRDLRPQHVLISFEKPLCAKICDQGIIQGHGKLGSHRRPGWHSLEPLLGEHKIFAQQTWLPPRLGCEVDLFNLGCVIFFFITKGSHPFGPARKRDANIEKNCPDLALVEHIYEAAHLISNLLRPDREMRQWAILLYSLAKSKGRIESPFFWDSEKRGLFLQDVSAWVEHKDDNKNNFVNAMIDAAPKVLDGNWDIKLEALFLTFATSDKCYSYDSVLDLLLLIGNTLSRQQWLPKDIQVLIGSTHGEIYEYFASLFPSLFIDVYDFIDRERIYIHEKYF</sequence>
<feature type="compositionally biased region" description="Polar residues" evidence="4">
    <location>
        <begin position="196"/>
        <end position="212"/>
    </location>
</feature>
<feature type="domain" description="Protein kinase" evidence="6">
    <location>
        <begin position="300"/>
        <end position="587"/>
    </location>
</feature>
<comment type="caution">
    <text evidence="8">The sequence shown here is derived from an EMBL/GenBank/DDBJ whole genome shotgun (WGS) entry which is preliminary data.</text>
</comment>
<dbReference type="GO" id="GO:0006397">
    <property type="term" value="P:mRNA processing"/>
    <property type="evidence" value="ECO:0007669"/>
    <property type="project" value="InterPro"/>
</dbReference>
<dbReference type="Proteomes" id="UP000283530">
    <property type="component" value="Unassembled WGS sequence"/>
</dbReference>
<feature type="compositionally biased region" description="Polar residues" evidence="4">
    <location>
        <begin position="157"/>
        <end position="175"/>
    </location>
</feature>
<dbReference type="GO" id="GO:0004521">
    <property type="term" value="F:RNA endonuclease activity"/>
    <property type="evidence" value="ECO:0007669"/>
    <property type="project" value="InterPro"/>
</dbReference>
<evidence type="ECO:0000259" key="6">
    <source>
        <dbReference type="PROSITE" id="PS50011"/>
    </source>
</evidence>
<dbReference type="Pfam" id="PF06479">
    <property type="entry name" value="Ribonuc_2-5A"/>
    <property type="match status" value="1"/>
</dbReference>
<reference evidence="8 9" key="1">
    <citation type="journal article" date="2019" name="Nat. Plants">
        <title>Stout camphor tree genome fills gaps in understanding of flowering plant genome evolution.</title>
        <authorList>
            <person name="Chaw S.M."/>
            <person name="Liu Y.C."/>
            <person name="Wu Y.W."/>
            <person name="Wang H.Y."/>
            <person name="Lin C.I."/>
            <person name="Wu C.S."/>
            <person name="Ke H.M."/>
            <person name="Chang L.Y."/>
            <person name="Hsu C.Y."/>
            <person name="Yang H.T."/>
            <person name="Sudianto E."/>
            <person name="Hsu M.H."/>
            <person name="Wu K.P."/>
            <person name="Wang L.N."/>
            <person name="Leebens-Mack J.H."/>
            <person name="Tsai I.J."/>
        </authorList>
    </citation>
    <scope>NUCLEOTIDE SEQUENCE [LARGE SCALE GENOMIC DNA]</scope>
    <source>
        <strain evidence="9">cv. Chaw 1501</strain>
        <tissue evidence="8">Young leaves</tissue>
    </source>
</reference>
<dbReference type="InterPro" id="IPR011009">
    <property type="entry name" value="Kinase-like_dom_sf"/>
</dbReference>
<dbReference type="SMART" id="SM00220">
    <property type="entry name" value="S_TKc"/>
    <property type="match status" value="1"/>
</dbReference>
<keyword evidence="2" id="KW-0547">Nucleotide-binding</keyword>
<evidence type="ECO:0000259" key="7">
    <source>
        <dbReference type="PROSITE" id="PS51392"/>
    </source>
</evidence>
<keyword evidence="5" id="KW-0472">Membrane</keyword>
<evidence type="ECO:0000313" key="9">
    <source>
        <dbReference type="Proteomes" id="UP000283530"/>
    </source>
</evidence>
<dbReference type="InterPro" id="IPR038357">
    <property type="entry name" value="KEN_sf"/>
</dbReference>